<keyword evidence="5" id="KW-1185">Reference proteome</keyword>
<dbReference type="EMBL" id="NRSZ01000851">
    <property type="protein sequence ID" value="PNY24711.1"/>
    <property type="molecule type" value="Genomic_DNA"/>
</dbReference>
<dbReference type="InterPro" id="IPR050645">
    <property type="entry name" value="Histidine_acid_phosphatase"/>
</dbReference>
<gene>
    <name evidence="4" type="ORF">TCAP_05348</name>
</gene>
<evidence type="ECO:0000313" key="5">
    <source>
        <dbReference type="Proteomes" id="UP000236621"/>
    </source>
</evidence>
<organism evidence="4 5">
    <name type="scientific">Tolypocladium capitatum</name>
    <dbReference type="NCBI Taxonomy" id="45235"/>
    <lineage>
        <taxon>Eukaryota</taxon>
        <taxon>Fungi</taxon>
        <taxon>Dikarya</taxon>
        <taxon>Ascomycota</taxon>
        <taxon>Pezizomycotina</taxon>
        <taxon>Sordariomycetes</taxon>
        <taxon>Hypocreomycetidae</taxon>
        <taxon>Hypocreales</taxon>
        <taxon>Ophiocordycipitaceae</taxon>
        <taxon>Tolypocladium</taxon>
    </lineage>
</organism>
<evidence type="ECO:0000313" key="4">
    <source>
        <dbReference type="EMBL" id="PNY24711.1"/>
    </source>
</evidence>
<dbReference type="AlphaFoldDB" id="A0A2K3QB20"/>
<name>A0A2K3QB20_9HYPO</name>
<dbReference type="Pfam" id="PF00328">
    <property type="entry name" value="His_Phos_2"/>
    <property type="match status" value="1"/>
</dbReference>
<accession>A0A2K3QB20</accession>
<dbReference type="OrthoDB" id="10257284at2759"/>
<proteinExistence type="inferred from homology"/>
<dbReference type="GO" id="GO:0016158">
    <property type="term" value="F:inositol hexakisphosphate 3-phosphatase activity"/>
    <property type="evidence" value="ECO:0007669"/>
    <property type="project" value="UniProtKB-EC"/>
</dbReference>
<dbReference type="Proteomes" id="UP000236621">
    <property type="component" value="Unassembled WGS sequence"/>
</dbReference>
<evidence type="ECO:0000256" key="2">
    <source>
        <dbReference type="ARBA" id="ARBA00012632"/>
    </source>
</evidence>
<dbReference type="InterPro" id="IPR033379">
    <property type="entry name" value="Acid_Pase_AS"/>
</dbReference>
<dbReference type="PANTHER" id="PTHR11567">
    <property type="entry name" value="ACID PHOSPHATASE-RELATED"/>
    <property type="match status" value="1"/>
</dbReference>
<reference evidence="4 5" key="1">
    <citation type="submission" date="2017-08" db="EMBL/GenBank/DDBJ databases">
        <title>Harnessing the power of phylogenomics to disentangle the directionality and signatures of interkingdom host jumping in the parasitic fungal genus Tolypocladium.</title>
        <authorList>
            <person name="Quandt C.A."/>
            <person name="Patterson W."/>
            <person name="Spatafora J.W."/>
        </authorList>
    </citation>
    <scope>NUCLEOTIDE SEQUENCE [LARGE SCALE GENOMIC DNA]</scope>
    <source>
        <strain evidence="4 5">CBS 113982</strain>
    </source>
</reference>
<dbReference type="PROSITE" id="PS00616">
    <property type="entry name" value="HIS_ACID_PHOSPHAT_1"/>
    <property type="match status" value="1"/>
</dbReference>
<dbReference type="PANTHER" id="PTHR11567:SF110">
    <property type="entry name" value="2-PHOSPHOXYLOSE PHOSPHATASE 1"/>
    <property type="match status" value="1"/>
</dbReference>
<evidence type="ECO:0000256" key="3">
    <source>
        <dbReference type="ARBA" id="ARBA00022801"/>
    </source>
</evidence>
<protein>
    <recommendedName>
        <fullName evidence="2">3-phytase</fullName>
        <ecNumber evidence="2">3.1.3.8</ecNumber>
    </recommendedName>
</protein>
<dbReference type="InterPro" id="IPR000560">
    <property type="entry name" value="His_Pase_clade-2"/>
</dbReference>
<dbReference type="EC" id="3.1.3.8" evidence="2"/>
<dbReference type="STRING" id="45235.A0A2K3QB20"/>
<dbReference type="Gene3D" id="3.40.50.1240">
    <property type="entry name" value="Phosphoglycerate mutase-like"/>
    <property type="match status" value="1"/>
</dbReference>
<comment type="similarity">
    <text evidence="1">Belongs to the histidine acid phosphatase family.</text>
</comment>
<dbReference type="InterPro" id="IPR029033">
    <property type="entry name" value="His_PPase_superfam"/>
</dbReference>
<keyword evidence="3" id="KW-0378">Hydrolase</keyword>
<dbReference type="SUPFAM" id="SSF53254">
    <property type="entry name" value="Phosphoglycerate mutase-like"/>
    <property type="match status" value="1"/>
</dbReference>
<comment type="caution">
    <text evidence="4">The sequence shown here is derived from an EMBL/GenBank/DDBJ whole genome shotgun (WGS) entry which is preliminary data.</text>
</comment>
<sequence length="533" mass="58602">MTTLQPRPPYSEAELAALYPPHLRLQLVQILLRHGERTPVSPRFTNAGLAPFWPYCSAVRRLRSAVLDPGAGSGSADKSFSTLEWKRRLETFGPNDAPVLAAGPGRELDGVCEMGMLTDLGRETTLQLGRRLRRLYVDRLGFLPAAIADTDFMYLRATPVPRALESMQQTLHGLYPAHTRATDLPPPTILSRSPADETLFPNDVNCRRFAALARAFAQRAADRWNGSDDMAFLTKQLGRWMPDDSPKVAVDSHPRLSGIMDTVSATSAHGPQTRLPSEFYDPRVKQVLEKIAVEEWFQGYKESQEYRTLGIGALLGDVVSRMAVSAEQSTADAEYGAMPKSSAAGATPVRFALSGCHDTTLAAIIASLGAFGKDEWPPFTSHVAIELFSRADKPAPSPAAAPLTTSWWPVFLGGSRAGLPPASIGRKPTADLTDLEKQRLQGHYVRIRYNDRPITVPGCKAPGKHLDGDESFCTLVCPPPRRSPVTEEFLNDEMVQEAFKAIVDKFTPRDWKQQCRVNVRALAFPTKPEPAGY</sequence>
<evidence type="ECO:0000256" key="1">
    <source>
        <dbReference type="ARBA" id="ARBA00005375"/>
    </source>
</evidence>